<feature type="compositionally biased region" description="Basic and acidic residues" evidence="1">
    <location>
        <begin position="90"/>
        <end position="103"/>
    </location>
</feature>
<accession>A0A9W6YDX3</accession>
<reference evidence="2" key="1">
    <citation type="submission" date="2023-04" db="EMBL/GenBank/DDBJ databases">
        <title>Phytophthora fragariaefolia NBRC 109709.</title>
        <authorList>
            <person name="Ichikawa N."/>
            <person name="Sato H."/>
            <person name="Tonouchi N."/>
        </authorList>
    </citation>
    <scope>NUCLEOTIDE SEQUENCE</scope>
    <source>
        <strain evidence="2">NBRC 109709</strain>
    </source>
</reference>
<gene>
    <name evidence="2" type="ORF">Pfra01_002614200</name>
</gene>
<evidence type="ECO:0000313" key="3">
    <source>
        <dbReference type="Proteomes" id="UP001165121"/>
    </source>
</evidence>
<feature type="region of interest" description="Disordered" evidence="1">
    <location>
        <begin position="78"/>
        <end position="174"/>
    </location>
</feature>
<proteinExistence type="predicted"/>
<comment type="caution">
    <text evidence="2">The sequence shown here is derived from an EMBL/GenBank/DDBJ whole genome shotgun (WGS) entry which is preliminary data.</text>
</comment>
<dbReference type="AlphaFoldDB" id="A0A9W6YDX3"/>
<dbReference type="Proteomes" id="UP001165121">
    <property type="component" value="Unassembled WGS sequence"/>
</dbReference>
<evidence type="ECO:0000313" key="2">
    <source>
        <dbReference type="EMBL" id="GMF60223.1"/>
    </source>
</evidence>
<feature type="region of interest" description="Disordered" evidence="1">
    <location>
        <begin position="1"/>
        <end position="49"/>
    </location>
</feature>
<name>A0A9W6YDX3_9STRA</name>
<sequence>MAAEADALVAEMELTRRTQQGTPGLGPQCNCPPASRPQLNPDDPDELSLDVRDPDVALVSDSSEPPVVPMRLNVAWDSDLTEDSGPDDILPDRAPSRLRKADDDTGCGDSGVGIEDGGASADVGPSAQVRRHPLAQAAKRVTDAAAPVDAPRPNAPTAQDGHVPPQVLEAHKSS</sequence>
<organism evidence="2 3">
    <name type="scientific">Phytophthora fragariaefolia</name>
    <dbReference type="NCBI Taxonomy" id="1490495"/>
    <lineage>
        <taxon>Eukaryota</taxon>
        <taxon>Sar</taxon>
        <taxon>Stramenopiles</taxon>
        <taxon>Oomycota</taxon>
        <taxon>Peronosporomycetes</taxon>
        <taxon>Peronosporales</taxon>
        <taxon>Peronosporaceae</taxon>
        <taxon>Phytophthora</taxon>
    </lineage>
</organism>
<evidence type="ECO:0000256" key="1">
    <source>
        <dbReference type="SAM" id="MobiDB-lite"/>
    </source>
</evidence>
<protein>
    <submittedName>
        <fullName evidence="2">Unnamed protein product</fullName>
    </submittedName>
</protein>
<dbReference type="EMBL" id="BSXT01005304">
    <property type="protein sequence ID" value="GMF60223.1"/>
    <property type="molecule type" value="Genomic_DNA"/>
</dbReference>
<keyword evidence="3" id="KW-1185">Reference proteome</keyword>